<feature type="compositionally biased region" description="Polar residues" evidence="1">
    <location>
        <begin position="15"/>
        <end position="27"/>
    </location>
</feature>
<evidence type="ECO:0000256" key="1">
    <source>
        <dbReference type="SAM" id="MobiDB-lite"/>
    </source>
</evidence>
<sequence length="162" mass="18472">MGSNYKGCTIYQTISRKHNNNTSSKKAQQLPPPNLNTNPEYQQQQPGSENTPRSRTYANVTEGHQSPNSNTSTNTNETSLLKFLDEFKSIYYRFITLLSLSLPPSSQISLNCKFHSHHNPLISQLSTNAIPGDPRRRLKRTWCRDLLILKLFIPLPPLILSY</sequence>
<gene>
    <name evidence="2" type="ORF">MEUPH1_LOCUS12299</name>
</gene>
<dbReference type="EMBL" id="CARXXK010000002">
    <property type="protein sequence ID" value="CAI6356580.1"/>
    <property type="molecule type" value="Genomic_DNA"/>
</dbReference>
<reference evidence="2 3" key="1">
    <citation type="submission" date="2023-01" db="EMBL/GenBank/DDBJ databases">
        <authorList>
            <person name="Whitehead M."/>
        </authorList>
    </citation>
    <scope>NUCLEOTIDE SEQUENCE [LARGE SCALE GENOMIC DNA]</scope>
</reference>
<evidence type="ECO:0000313" key="2">
    <source>
        <dbReference type="EMBL" id="CAI6356580.1"/>
    </source>
</evidence>
<feature type="compositionally biased region" description="Low complexity" evidence="1">
    <location>
        <begin position="66"/>
        <end position="76"/>
    </location>
</feature>
<dbReference type="AlphaFoldDB" id="A0AAV0WKH3"/>
<evidence type="ECO:0000313" key="3">
    <source>
        <dbReference type="Proteomes" id="UP001160148"/>
    </source>
</evidence>
<feature type="compositionally biased region" description="Polar residues" evidence="1">
    <location>
        <begin position="40"/>
        <end position="65"/>
    </location>
</feature>
<comment type="caution">
    <text evidence="2">The sequence shown here is derived from an EMBL/GenBank/DDBJ whole genome shotgun (WGS) entry which is preliminary data.</text>
</comment>
<proteinExistence type="predicted"/>
<accession>A0AAV0WKH3</accession>
<keyword evidence="3" id="KW-1185">Reference proteome</keyword>
<feature type="region of interest" description="Disordered" evidence="1">
    <location>
        <begin position="15"/>
        <end position="76"/>
    </location>
</feature>
<organism evidence="2 3">
    <name type="scientific">Macrosiphum euphorbiae</name>
    <name type="common">potato aphid</name>
    <dbReference type="NCBI Taxonomy" id="13131"/>
    <lineage>
        <taxon>Eukaryota</taxon>
        <taxon>Metazoa</taxon>
        <taxon>Ecdysozoa</taxon>
        <taxon>Arthropoda</taxon>
        <taxon>Hexapoda</taxon>
        <taxon>Insecta</taxon>
        <taxon>Pterygota</taxon>
        <taxon>Neoptera</taxon>
        <taxon>Paraneoptera</taxon>
        <taxon>Hemiptera</taxon>
        <taxon>Sternorrhyncha</taxon>
        <taxon>Aphidomorpha</taxon>
        <taxon>Aphidoidea</taxon>
        <taxon>Aphididae</taxon>
        <taxon>Macrosiphini</taxon>
        <taxon>Macrosiphum</taxon>
    </lineage>
</organism>
<name>A0AAV0WKH3_9HEMI</name>
<protein>
    <submittedName>
        <fullName evidence="2">Uncharacterized protein</fullName>
    </submittedName>
</protein>
<dbReference type="Proteomes" id="UP001160148">
    <property type="component" value="Unassembled WGS sequence"/>
</dbReference>